<keyword evidence="3 5" id="KW-0547">Nucleotide-binding</keyword>
<keyword evidence="2 5" id="KW-0808">Transferase</keyword>
<evidence type="ECO:0000256" key="2">
    <source>
        <dbReference type="ARBA" id="ARBA00022679"/>
    </source>
</evidence>
<comment type="similarity">
    <text evidence="5">Belongs to the CitG/MdcB family.</text>
</comment>
<proteinExistence type="inferred from homology"/>
<evidence type="ECO:0000313" key="6">
    <source>
        <dbReference type="EMBL" id="SUN46348.1"/>
    </source>
</evidence>
<dbReference type="EC" id="2.4.2.52" evidence="5"/>
<evidence type="ECO:0000313" key="7">
    <source>
        <dbReference type="Proteomes" id="UP000254461"/>
    </source>
</evidence>
<dbReference type="RefSeq" id="WP_115250939.1">
    <property type="nucleotide sequence ID" value="NZ_UHFF01000002.1"/>
</dbReference>
<name>A0A380JQ10_9STRE</name>
<sequence length="294" mass="32468">MTKKVFDDISRLALKALLYEVSLSPKPGLVDQLDNGAHDDMSFLTFVDSALALAPFFKTYLDIGFYHAKEDPSLIFERLRASGIEAEQAMFSATKGVNTHKGVNFSLALLLGATGMYLADQPQLLDHVTAFTEEDSLAICQLVKPLTAHLLETDFGSLDLKKELTYGEKLFLDYGIKGPRGEASEGYPTIAHKALPFLRKSLRSTDQETAQLQLLVYLMSIVEDGNLIHRGGIKAWQQVKQDMQLLHNSSLSTADLKAALSAYNDKLIQKHLSPGGTADLLVLSLYFAFLENQL</sequence>
<evidence type="ECO:0000256" key="1">
    <source>
        <dbReference type="ARBA" id="ARBA00001210"/>
    </source>
</evidence>
<evidence type="ECO:0000256" key="5">
    <source>
        <dbReference type="HAMAP-Rule" id="MF_00397"/>
    </source>
</evidence>
<dbReference type="HAMAP" id="MF_00397">
    <property type="entry name" value="CitG"/>
    <property type="match status" value="1"/>
</dbReference>
<dbReference type="AlphaFoldDB" id="A0A380JQ10"/>
<dbReference type="InterPro" id="IPR002736">
    <property type="entry name" value="CitG"/>
</dbReference>
<dbReference type="NCBIfam" id="TIGR03125">
    <property type="entry name" value="citrate_citG"/>
    <property type="match status" value="1"/>
</dbReference>
<accession>A0A380JQ10</accession>
<dbReference type="Gene3D" id="1.10.4200.10">
    <property type="entry name" value="Triphosphoribosyl-dephospho-CoA protein"/>
    <property type="match status" value="1"/>
</dbReference>
<keyword evidence="6" id="KW-0328">Glycosyltransferase</keyword>
<protein>
    <recommendedName>
        <fullName evidence="5">Probable 2-(5''-triphosphoribosyl)-3'-dephosphocoenzyme-A synthase</fullName>
        <shortName evidence="5">2-(5''-triphosphoribosyl)-3'-dephospho-CoA synthase</shortName>
        <ecNumber evidence="5">2.4.2.52</ecNumber>
    </recommendedName>
</protein>
<dbReference type="GO" id="GO:0005524">
    <property type="term" value="F:ATP binding"/>
    <property type="evidence" value="ECO:0007669"/>
    <property type="project" value="UniProtKB-KW"/>
</dbReference>
<dbReference type="Proteomes" id="UP000254461">
    <property type="component" value="Unassembled WGS sequence"/>
</dbReference>
<organism evidence="6 7">
    <name type="scientific">Streptococcus equi subsp. equi</name>
    <dbReference type="NCBI Taxonomy" id="148942"/>
    <lineage>
        <taxon>Bacteria</taxon>
        <taxon>Bacillati</taxon>
        <taxon>Bacillota</taxon>
        <taxon>Bacilli</taxon>
        <taxon>Lactobacillales</taxon>
        <taxon>Streptococcaceae</taxon>
        <taxon>Streptococcus</taxon>
    </lineage>
</organism>
<dbReference type="GO" id="GO:0046917">
    <property type="term" value="F:triphosphoribosyl-dephospho-CoA synthase activity"/>
    <property type="evidence" value="ECO:0007669"/>
    <property type="project" value="UniProtKB-UniRule"/>
</dbReference>
<gene>
    <name evidence="5" type="primary">citG</name>
    <name evidence="6" type="ORF">NCTC12092_00983</name>
</gene>
<dbReference type="GO" id="GO:0051191">
    <property type="term" value="P:prosthetic group biosynthetic process"/>
    <property type="evidence" value="ECO:0007669"/>
    <property type="project" value="TreeGrafter"/>
</dbReference>
<reference evidence="6 7" key="1">
    <citation type="submission" date="2018-06" db="EMBL/GenBank/DDBJ databases">
        <authorList>
            <consortium name="Pathogen Informatics"/>
            <person name="Doyle S."/>
        </authorList>
    </citation>
    <scope>NUCLEOTIDE SEQUENCE [LARGE SCALE GENOMIC DNA]</scope>
    <source>
        <strain evidence="6 7">NCTC12092</strain>
    </source>
</reference>
<dbReference type="PANTHER" id="PTHR30201:SF2">
    <property type="entry name" value="2-(5''-TRIPHOSPHORIBOSYL)-3'-DEPHOSPHOCOENZYME-A SYNTHASE"/>
    <property type="match status" value="1"/>
</dbReference>
<comment type="catalytic activity">
    <reaction evidence="1 5">
        <text>3'-dephospho-CoA + ATP = 2'-(5''-triphospho-alpha-D-ribosyl)-3'-dephospho-CoA + adenine</text>
        <dbReference type="Rhea" id="RHEA:15117"/>
        <dbReference type="ChEBI" id="CHEBI:16708"/>
        <dbReference type="ChEBI" id="CHEBI:30616"/>
        <dbReference type="ChEBI" id="CHEBI:57328"/>
        <dbReference type="ChEBI" id="CHEBI:61378"/>
        <dbReference type="EC" id="2.4.2.52"/>
    </reaction>
</comment>
<dbReference type="PANTHER" id="PTHR30201">
    <property type="entry name" value="TRIPHOSPHORIBOSYL-DEPHOSPHO-COA SYNTHASE"/>
    <property type="match status" value="1"/>
</dbReference>
<dbReference type="GO" id="GO:0016757">
    <property type="term" value="F:glycosyltransferase activity"/>
    <property type="evidence" value="ECO:0007669"/>
    <property type="project" value="UniProtKB-KW"/>
</dbReference>
<dbReference type="EMBL" id="UHFF01000002">
    <property type="protein sequence ID" value="SUN46348.1"/>
    <property type="molecule type" value="Genomic_DNA"/>
</dbReference>
<evidence type="ECO:0000256" key="4">
    <source>
        <dbReference type="ARBA" id="ARBA00022840"/>
    </source>
</evidence>
<keyword evidence="4 5" id="KW-0067">ATP-binding</keyword>
<dbReference type="Pfam" id="PF01874">
    <property type="entry name" value="CitG"/>
    <property type="match status" value="1"/>
</dbReference>
<evidence type="ECO:0000256" key="3">
    <source>
        <dbReference type="ARBA" id="ARBA00022741"/>
    </source>
</evidence>
<dbReference type="InterPro" id="IPR017551">
    <property type="entry name" value="TriPribosyl-deP-CoA_syn_CitG"/>
</dbReference>